<dbReference type="RefSeq" id="WP_091509317.1">
    <property type="nucleotide sequence ID" value="NZ_CBDQZW010000014.1"/>
</dbReference>
<dbReference type="STRING" id="115433.SAMN05421835_110210"/>
<dbReference type="EMBL" id="FORP01000010">
    <property type="protein sequence ID" value="SFJ91842.1"/>
    <property type="molecule type" value="Genomic_DNA"/>
</dbReference>
<dbReference type="OrthoDB" id="3668204at2"/>
<accession>A0A1I3V9K2</accession>
<sequence length="226" mass="24487">MSYRFSDRVGAATTARMQLPPDEQLLWAAYNRFAYYYDVDGLDPLGEPKKNAVLRGLRAVGGVAGDFASEMLGETDSSSNSRPLAGAFITGERKEGLAADMLTALGKPGVNIECLWALTARRLVLFGRPVTAEPESLGKVLFGVGKGLARAVTGNSRKTYGPHREGQPVVIERREIVAEVPRARIAGVAAAQRRRKPCLRLSFVDGSGLELLLPAEDPAVFEWMAR</sequence>
<name>A0A1I3V9K2_9PSEU</name>
<gene>
    <name evidence="1" type="ORF">SAMN05421835_110210</name>
</gene>
<organism evidence="1 2">
    <name type="scientific">Amycolatopsis sacchari</name>
    <dbReference type="NCBI Taxonomy" id="115433"/>
    <lineage>
        <taxon>Bacteria</taxon>
        <taxon>Bacillati</taxon>
        <taxon>Actinomycetota</taxon>
        <taxon>Actinomycetes</taxon>
        <taxon>Pseudonocardiales</taxon>
        <taxon>Pseudonocardiaceae</taxon>
        <taxon>Amycolatopsis</taxon>
    </lineage>
</organism>
<dbReference type="AlphaFoldDB" id="A0A1I3V9K2"/>
<evidence type="ECO:0000313" key="2">
    <source>
        <dbReference type="Proteomes" id="UP000199025"/>
    </source>
</evidence>
<reference evidence="1 2" key="1">
    <citation type="submission" date="2016-10" db="EMBL/GenBank/DDBJ databases">
        <authorList>
            <person name="de Groot N.N."/>
        </authorList>
    </citation>
    <scope>NUCLEOTIDE SEQUENCE [LARGE SCALE GENOMIC DNA]</scope>
    <source>
        <strain evidence="1 2">DSM 44468</strain>
    </source>
</reference>
<evidence type="ECO:0000313" key="1">
    <source>
        <dbReference type="EMBL" id="SFJ91842.1"/>
    </source>
</evidence>
<proteinExistence type="predicted"/>
<keyword evidence="2" id="KW-1185">Reference proteome</keyword>
<protein>
    <submittedName>
        <fullName evidence="1">Uncharacterized protein</fullName>
    </submittedName>
</protein>
<dbReference type="Proteomes" id="UP000199025">
    <property type="component" value="Unassembled WGS sequence"/>
</dbReference>